<gene>
    <name evidence="2" type="ORF">GCM10007269_12270</name>
</gene>
<evidence type="ECO:0000313" key="3">
    <source>
        <dbReference type="Proteomes" id="UP000629365"/>
    </source>
</evidence>
<proteinExistence type="predicted"/>
<dbReference type="SUPFAM" id="SSF54593">
    <property type="entry name" value="Glyoxalase/Bleomycin resistance protein/Dihydroxybiphenyl dioxygenase"/>
    <property type="match status" value="1"/>
</dbReference>
<dbReference type="InterPro" id="IPR011981">
    <property type="entry name" value="DHPA_dOase_Mn/Fe"/>
</dbReference>
<dbReference type="Pfam" id="PF00903">
    <property type="entry name" value="Glyoxalase"/>
    <property type="match status" value="2"/>
</dbReference>
<dbReference type="Proteomes" id="UP000629365">
    <property type="component" value="Unassembled WGS sequence"/>
</dbReference>
<dbReference type="EMBL" id="BMCM01000001">
    <property type="protein sequence ID" value="GGD70630.1"/>
    <property type="molecule type" value="Genomic_DNA"/>
</dbReference>
<dbReference type="RefSeq" id="WP_229702797.1">
    <property type="nucleotide sequence ID" value="NZ_BMCM01000001.1"/>
</dbReference>
<comment type="caution">
    <text evidence="2">The sequence shown here is derived from an EMBL/GenBank/DDBJ whole genome shotgun (WGS) entry which is preliminary data.</text>
</comment>
<dbReference type="InterPro" id="IPR037523">
    <property type="entry name" value="VOC_core"/>
</dbReference>
<dbReference type="NCBIfam" id="TIGR02295">
    <property type="entry name" value="HpaD"/>
    <property type="match status" value="1"/>
</dbReference>
<dbReference type="InterPro" id="IPR050383">
    <property type="entry name" value="GlyoxalaseI/FosfomycinResist"/>
</dbReference>
<name>A0ABQ1RK75_9MICO</name>
<reference evidence="3" key="1">
    <citation type="journal article" date="2019" name="Int. J. Syst. Evol. Microbiol.">
        <title>The Global Catalogue of Microorganisms (GCM) 10K type strain sequencing project: providing services to taxonomists for standard genome sequencing and annotation.</title>
        <authorList>
            <consortium name="The Broad Institute Genomics Platform"/>
            <consortium name="The Broad Institute Genome Sequencing Center for Infectious Disease"/>
            <person name="Wu L."/>
            <person name="Ma J."/>
        </authorList>
    </citation>
    <scope>NUCLEOTIDE SEQUENCE [LARGE SCALE GENOMIC DNA]</scope>
    <source>
        <strain evidence="3">CCM 7640</strain>
    </source>
</reference>
<sequence>MIRYYADSVDIVLTYGRDSQIGGSAQHPIGEDWNSALIKEDAVLPTTNDAPPFALTRASHVSLAVTDLEASRDFYRDVIGLVVTEEADDTVYLRGLEEAAHHSLVLVRADAPQALHIGLRVRTDDDIVAAEKHFAGTGIEYERVEVDHQGPTIRFRDAVGTHIELTSSMDVVERKMQNFDEFRGSFPQRLDHYQVAIHDVQSATDFWAGLGMRMAEYTAADGTDELWGTWLEVKGNTHDLVFTNGRGPRLHHFAYTVPDAAALIHAADVCGATGFGQEIDRGPGRHGISNALFLYVRDPDQHRIELFTTHYQFIDLETPPMRWDVSNPQRAQLWGMPASRRWFFEASEFPAEPVLDPLLKANPATLEEFLGLH</sequence>
<keyword evidence="3" id="KW-1185">Reference proteome</keyword>
<dbReference type="PROSITE" id="PS51819">
    <property type="entry name" value="VOC"/>
    <property type="match status" value="2"/>
</dbReference>
<dbReference type="Gene3D" id="3.10.180.10">
    <property type="entry name" value="2,3-Dihydroxybiphenyl 1,2-Dioxygenase, domain 1"/>
    <property type="match status" value="2"/>
</dbReference>
<dbReference type="PANTHER" id="PTHR21366">
    <property type="entry name" value="GLYOXALASE FAMILY PROTEIN"/>
    <property type="match status" value="1"/>
</dbReference>
<organism evidence="2 3">
    <name type="scientific">Microbacterium murale</name>
    <dbReference type="NCBI Taxonomy" id="1081040"/>
    <lineage>
        <taxon>Bacteria</taxon>
        <taxon>Bacillati</taxon>
        <taxon>Actinomycetota</taxon>
        <taxon>Actinomycetes</taxon>
        <taxon>Micrococcales</taxon>
        <taxon>Microbacteriaceae</taxon>
        <taxon>Microbacterium</taxon>
    </lineage>
</organism>
<feature type="domain" description="VOC" evidence="1">
    <location>
        <begin position="189"/>
        <end position="309"/>
    </location>
</feature>
<protein>
    <submittedName>
        <fullName evidence="2">3,4-dihydroxyphenylacetate 2,3-dioxygenase</fullName>
    </submittedName>
</protein>
<feature type="domain" description="VOC" evidence="1">
    <location>
        <begin position="57"/>
        <end position="168"/>
    </location>
</feature>
<dbReference type="InterPro" id="IPR029068">
    <property type="entry name" value="Glyas_Bleomycin-R_OHBP_Dase"/>
</dbReference>
<dbReference type="InterPro" id="IPR004360">
    <property type="entry name" value="Glyas_Fos-R_dOase_dom"/>
</dbReference>
<evidence type="ECO:0000313" key="2">
    <source>
        <dbReference type="EMBL" id="GGD70630.1"/>
    </source>
</evidence>
<evidence type="ECO:0000259" key="1">
    <source>
        <dbReference type="PROSITE" id="PS51819"/>
    </source>
</evidence>
<accession>A0ABQ1RK75</accession>